<evidence type="ECO:0000256" key="1">
    <source>
        <dbReference type="ARBA" id="ARBA00010050"/>
    </source>
</evidence>
<keyword evidence="2" id="KW-0813">Transport</keyword>
<accession>A0A9W9NLN8</accession>
<reference evidence="5" key="1">
    <citation type="submission" date="2022-11" db="EMBL/GenBank/DDBJ databases">
        <authorList>
            <person name="Petersen C."/>
        </authorList>
    </citation>
    <scope>NUCLEOTIDE SEQUENCE</scope>
    <source>
        <strain evidence="5">IBT 23319</strain>
    </source>
</reference>
<feature type="compositionally biased region" description="Low complexity" evidence="4">
    <location>
        <begin position="302"/>
        <end position="316"/>
    </location>
</feature>
<comment type="caution">
    <text evidence="5">The sequence shown here is derived from an EMBL/GenBank/DDBJ whole genome shotgun (WGS) entry which is preliminary data.</text>
</comment>
<dbReference type="GO" id="GO:0035494">
    <property type="term" value="P:SNARE complex disassembly"/>
    <property type="evidence" value="ECO:0007669"/>
    <property type="project" value="TreeGrafter"/>
</dbReference>
<reference evidence="5" key="2">
    <citation type="journal article" date="2023" name="IMA Fungus">
        <title>Comparative genomic study of the Penicillium genus elucidates a diverse pangenome and 15 lateral gene transfer events.</title>
        <authorList>
            <person name="Petersen C."/>
            <person name="Sorensen T."/>
            <person name="Nielsen M.R."/>
            <person name="Sondergaard T.E."/>
            <person name="Sorensen J.L."/>
            <person name="Fitzpatrick D.A."/>
            <person name="Frisvad J.C."/>
            <person name="Nielsen K.L."/>
        </authorList>
    </citation>
    <scope>NUCLEOTIDE SEQUENCE</scope>
    <source>
        <strain evidence="5">IBT 23319</strain>
    </source>
</reference>
<proteinExistence type="inferred from homology"/>
<dbReference type="OrthoDB" id="9984275at2759"/>
<dbReference type="GO" id="GO:0005774">
    <property type="term" value="C:vacuolar membrane"/>
    <property type="evidence" value="ECO:0007669"/>
    <property type="project" value="TreeGrafter"/>
</dbReference>
<dbReference type="PANTHER" id="PTHR13768">
    <property type="entry name" value="SOLUBLE NSF ATTACHMENT PROTEIN SNAP"/>
    <property type="match status" value="1"/>
</dbReference>
<keyword evidence="3" id="KW-0653">Protein transport</keyword>
<dbReference type="SUPFAM" id="SSF48452">
    <property type="entry name" value="TPR-like"/>
    <property type="match status" value="1"/>
</dbReference>
<dbReference type="GO" id="GO:0006886">
    <property type="term" value="P:intracellular protein transport"/>
    <property type="evidence" value="ECO:0007669"/>
    <property type="project" value="InterPro"/>
</dbReference>
<evidence type="ECO:0000256" key="2">
    <source>
        <dbReference type="ARBA" id="ARBA00022448"/>
    </source>
</evidence>
<dbReference type="GO" id="GO:0031201">
    <property type="term" value="C:SNARE complex"/>
    <property type="evidence" value="ECO:0007669"/>
    <property type="project" value="TreeGrafter"/>
</dbReference>
<feature type="region of interest" description="Disordered" evidence="4">
    <location>
        <begin position="302"/>
        <end position="324"/>
    </location>
</feature>
<dbReference type="Pfam" id="PF14938">
    <property type="entry name" value="SNAP"/>
    <property type="match status" value="1"/>
</dbReference>
<comment type="similarity">
    <text evidence="1">Belongs to the SNAP family.</text>
</comment>
<dbReference type="PANTHER" id="PTHR13768:SF8">
    <property type="entry name" value="ALPHA-SOLUBLE NSF ATTACHMENT PROTEIN"/>
    <property type="match status" value="1"/>
</dbReference>
<dbReference type="Gene3D" id="1.25.40.10">
    <property type="entry name" value="Tetratricopeptide repeat domain"/>
    <property type="match status" value="1"/>
</dbReference>
<organism evidence="5 6">
    <name type="scientific">Penicillium citrinum</name>
    <dbReference type="NCBI Taxonomy" id="5077"/>
    <lineage>
        <taxon>Eukaryota</taxon>
        <taxon>Fungi</taxon>
        <taxon>Dikarya</taxon>
        <taxon>Ascomycota</taxon>
        <taxon>Pezizomycotina</taxon>
        <taxon>Eurotiomycetes</taxon>
        <taxon>Eurotiomycetidae</taxon>
        <taxon>Eurotiales</taxon>
        <taxon>Aspergillaceae</taxon>
        <taxon>Penicillium</taxon>
    </lineage>
</organism>
<dbReference type="AlphaFoldDB" id="A0A9W9NLN8"/>
<dbReference type="Proteomes" id="UP001147733">
    <property type="component" value="Unassembled WGS sequence"/>
</dbReference>
<protein>
    <submittedName>
        <fullName evidence="5">Vesicular-fusion protein sec17</fullName>
    </submittedName>
</protein>
<dbReference type="RefSeq" id="XP_056495927.1">
    <property type="nucleotide sequence ID" value="XM_056648796.1"/>
</dbReference>
<dbReference type="PRINTS" id="PR00448">
    <property type="entry name" value="NSFATTACHMNT"/>
</dbReference>
<evidence type="ECO:0000256" key="3">
    <source>
        <dbReference type="ARBA" id="ARBA00022927"/>
    </source>
</evidence>
<dbReference type="GO" id="GO:0019905">
    <property type="term" value="F:syntaxin binding"/>
    <property type="evidence" value="ECO:0007669"/>
    <property type="project" value="TreeGrafter"/>
</dbReference>
<dbReference type="EMBL" id="JAPQKT010000009">
    <property type="protein sequence ID" value="KAJ5221004.1"/>
    <property type="molecule type" value="Genomic_DNA"/>
</dbReference>
<keyword evidence="6" id="KW-1185">Reference proteome</keyword>
<dbReference type="GeneID" id="81387963"/>
<dbReference type="InterPro" id="IPR000744">
    <property type="entry name" value="NSF_attach"/>
</dbReference>
<sequence>MSHDPRVLLQKADKALSGASSGWSLFGGRQEKYENAIDLYKEAGNAFRAQDMDKEAGMAYEKAASIEETKVEEPLDAANTLQDAFKAYGKTSPEDAARVLQKAIGFYLLKNPRRAATQLQSLAKHYEELMGDEQQAMDAYQRAAKLFEKDNAQALANKNWQKVGELGALSADYPSAIDAFIRVASDPNGPYPGHYTQMFFNAILCMFAEMDLPGVRNALEKYQDPGRYPHFAGSNECRFLSHMYDILSTPTEDQAKLFHGLVDGAQGRGSKETRSQFPVMLAPFNDWRQIMITRVYRKIPDSPAAPAPGASATTTAEDVEEDFS</sequence>
<evidence type="ECO:0000256" key="4">
    <source>
        <dbReference type="SAM" id="MobiDB-lite"/>
    </source>
</evidence>
<evidence type="ECO:0000313" key="5">
    <source>
        <dbReference type="EMBL" id="KAJ5221004.1"/>
    </source>
</evidence>
<gene>
    <name evidence="5" type="ORF">N7469_009891</name>
</gene>
<evidence type="ECO:0000313" key="6">
    <source>
        <dbReference type="Proteomes" id="UP001147733"/>
    </source>
</evidence>
<name>A0A9W9NLN8_PENCI</name>
<dbReference type="InterPro" id="IPR011990">
    <property type="entry name" value="TPR-like_helical_dom_sf"/>
</dbReference>
<dbReference type="GO" id="GO:0005483">
    <property type="term" value="F:soluble NSF attachment protein activity"/>
    <property type="evidence" value="ECO:0007669"/>
    <property type="project" value="TreeGrafter"/>
</dbReference>